<evidence type="ECO:0000256" key="11">
    <source>
        <dbReference type="PROSITE-ProRule" id="PRU01360"/>
    </source>
</evidence>
<dbReference type="PANTHER" id="PTHR32552">
    <property type="entry name" value="FERRICHROME IRON RECEPTOR-RELATED"/>
    <property type="match status" value="1"/>
</dbReference>
<proteinExistence type="inferred from homology"/>
<keyword evidence="8 12" id="KW-0798">TonB box</keyword>
<keyword evidence="16" id="KW-0675">Receptor</keyword>
<dbReference type="InterPro" id="IPR036942">
    <property type="entry name" value="Beta-barrel_TonB_sf"/>
</dbReference>
<feature type="domain" description="TonB-dependent receptor-like beta-barrel" evidence="14">
    <location>
        <begin position="254"/>
        <end position="661"/>
    </location>
</feature>
<keyword evidence="7" id="KW-0406">Ion transport</keyword>
<evidence type="ECO:0000256" key="5">
    <source>
        <dbReference type="ARBA" id="ARBA00022692"/>
    </source>
</evidence>
<feature type="domain" description="TonB-dependent receptor plug" evidence="15">
    <location>
        <begin position="62"/>
        <end position="168"/>
    </location>
</feature>
<keyword evidence="13" id="KW-0732">Signal</keyword>
<evidence type="ECO:0000256" key="13">
    <source>
        <dbReference type="SAM" id="SignalP"/>
    </source>
</evidence>
<comment type="similarity">
    <text evidence="11 12">Belongs to the TonB-dependent receptor family.</text>
</comment>
<evidence type="ECO:0000313" key="16">
    <source>
        <dbReference type="EMBL" id="MEF3081571.1"/>
    </source>
</evidence>
<evidence type="ECO:0000256" key="3">
    <source>
        <dbReference type="ARBA" id="ARBA00022452"/>
    </source>
</evidence>
<evidence type="ECO:0000256" key="12">
    <source>
        <dbReference type="RuleBase" id="RU003357"/>
    </source>
</evidence>
<dbReference type="RefSeq" id="WP_332077303.1">
    <property type="nucleotide sequence ID" value="NZ_JAZHBM010000001.1"/>
</dbReference>
<keyword evidence="3 11" id="KW-1134">Transmembrane beta strand</keyword>
<dbReference type="Pfam" id="PF00593">
    <property type="entry name" value="TonB_dep_Rec_b-barrel"/>
    <property type="match status" value="1"/>
</dbReference>
<dbReference type="InterPro" id="IPR012910">
    <property type="entry name" value="Plug_dom"/>
</dbReference>
<gene>
    <name evidence="16" type="ORF">V3391_05015</name>
</gene>
<dbReference type="PROSITE" id="PS52016">
    <property type="entry name" value="TONB_DEPENDENT_REC_3"/>
    <property type="match status" value="1"/>
</dbReference>
<evidence type="ECO:0000256" key="6">
    <source>
        <dbReference type="ARBA" id="ARBA00023004"/>
    </source>
</evidence>
<feature type="chain" id="PRO_5045333639" evidence="13">
    <location>
        <begin position="31"/>
        <end position="704"/>
    </location>
</feature>
<keyword evidence="4" id="KW-0410">Iron transport</keyword>
<dbReference type="PANTHER" id="PTHR32552:SF81">
    <property type="entry name" value="TONB-DEPENDENT OUTER MEMBRANE RECEPTOR"/>
    <property type="match status" value="1"/>
</dbReference>
<comment type="caution">
    <text evidence="16">The sequence shown here is derived from an EMBL/GenBank/DDBJ whole genome shotgun (WGS) entry which is preliminary data.</text>
</comment>
<keyword evidence="9 11" id="KW-0472">Membrane</keyword>
<feature type="signal peptide" evidence="13">
    <location>
        <begin position="1"/>
        <end position="30"/>
    </location>
</feature>
<keyword evidence="5 11" id="KW-0812">Transmembrane</keyword>
<keyword evidence="2 11" id="KW-0813">Transport</keyword>
<keyword evidence="17" id="KW-1185">Reference proteome</keyword>
<reference evidence="16 17" key="1">
    <citation type="submission" date="2024-01" db="EMBL/GenBank/DDBJ databases">
        <title>Novel species of the genus Luteimonas isolated from rivers.</title>
        <authorList>
            <person name="Lu H."/>
        </authorList>
    </citation>
    <scope>NUCLEOTIDE SEQUENCE [LARGE SCALE GENOMIC DNA]</scope>
    <source>
        <strain evidence="16 17">SMYT11W</strain>
    </source>
</reference>
<dbReference type="Proteomes" id="UP001358324">
    <property type="component" value="Unassembled WGS sequence"/>
</dbReference>
<evidence type="ECO:0000313" key="17">
    <source>
        <dbReference type="Proteomes" id="UP001358324"/>
    </source>
</evidence>
<organism evidence="16 17">
    <name type="scientific">Luteimonas flava</name>
    <dbReference type="NCBI Taxonomy" id="3115822"/>
    <lineage>
        <taxon>Bacteria</taxon>
        <taxon>Pseudomonadati</taxon>
        <taxon>Pseudomonadota</taxon>
        <taxon>Gammaproteobacteria</taxon>
        <taxon>Lysobacterales</taxon>
        <taxon>Lysobacteraceae</taxon>
        <taxon>Luteimonas</taxon>
    </lineage>
</organism>
<evidence type="ECO:0000259" key="14">
    <source>
        <dbReference type="Pfam" id="PF00593"/>
    </source>
</evidence>
<name>A0ABU7WC86_9GAMM</name>
<sequence>MSACLIPESPRHRLSLAIVAALLCVPAAHAQDTASGRATPSSDEATTLGTVIVSARKRDERQLDVPIAITAVTGEQIDAMGLRNVVDVINVTPGASSIDNGGGFTQVQIRGVSSSLGGNDNGYYVDETPFTGVTVPWYPDTRSFDIDRVEILKGPQGTLFGEGSMGGTVRILTRKPEFDRFAAGVELDASTVKDGGNGRGAKAYVNVPLVDDRLALRIVATDEHTPGWIDDSVTGAQDVNDSDVRTFRGKLRFAPTDRWNIDLAYWKYKNDSTAASNTAYDDMTNNSFLASDNSWDSKSLTSVYDFEDSQIVYAFSDGNIHYPQDGALGGGLTLTAEIDMGIRTHELRWASTGERAIDWTVGYYKRDAERIDAIEIPGIISSNSRQTNKAQAVFGEVTAELPDPAWSLTAGLRYFEDKIDAIDVGSDGSVSTLNGTFDSWNPRLSLSWKPAENATIYVSAAKGFRSAQLQPISSILLAQQFGVDLPSVIDADTIVTYELGAKTTLADGKVLLEGAVFRSNWDKVAVRVPITPQINGLANSDGTTTNGVELNLVYQPNQAVMLQVGGSWIDAVYSEDVPNTPLNKGTAVYNVPKTTLHASASYGWDIGEQLRGTVSGYVNYSSARETSLTTGTPGDALTQLNLRTGLESPAGWAAYLYGSNLTNEKGAINARGATELDADGAFVRFGPADRLQPRTFGVLLRYDY</sequence>
<dbReference type="SUPFAM" id="SSF56935">
    <property type="entry name" value="Porins"/>
    <property type="match status" value="1"/>
</dbReference>
<evidence type="ECO:0000256" key="10">
    <source>
        <dbReference type="ARBA" id="ARBA00023237"/>
    </source>
</evidence>
<protein>
    <submittedName>
        <fullName evidence="16">TonB-dependent receptor</fullName>
    </submittedName>
</protein>
<evidence type="ECO:0000256" key="1">
    <source>
        <dbReference type="ARBA" id="ARBA00004571"/>
    </source>
</evidence>
<evidence type="ECO:0000256" key="7">
    <source>
        <dbReference type="ARBA" id="ARBA00023065"/>
    </source>
</evidence>
<evidence type="ECO:0000256" key="8">
    <source>
        <dbReference type="ARBA" id="ARBA00023077"/>
    </source>
</evidence>
<dbReference type="InterPro" id="IPR000531">
    <property type="entry name" value="Beta-barrel_TonB"/>
</dbReference>
<evidence type="ECO:0000259" key="15">
    <source>
        <dbReference type="Pfam" id="PF07715"/>
    </source>
</evidence>
<dbReference type="InterPro" id="IPR039426">
    <property type="entry name" value="TonB-dep_rcpt-like"/>
</dbReference>
<keyword evidence="10 11" id="KW-0998">Cell outer membrane</keyword>
<evidence type="ECO:0000256" key="4">
    <source>
        <dbReference type="ARBA" id="ARBA00022496"/>
    </source>
</evidence>
<dbReference type="Pfam" id="PF07715">
    <property type="entry name" value="Plug"/>
    <property type="match status" value="1"/>
</dbReference>
<keyword evidence="6" id="KW-0408">Iron</keyword>
<dbReference type="Gene3D" id="2.40.170.20">
    <property type="entry name" value="TonB-dependent receptor, beta-barrel domain"/>
    <property type="match status" value="1"/>
</dbReference>
<evidence type="ECO:0000256" key="9">
    <source>
        <dbReference type="ARBA" id="ARBA00023136"/>
    </source>
</evidence>
<evidence type="ECO:0000256" key="2">
    <source>
        <dbReference type="ARBA" id="ARBA00022448"/>
    </source>
</evidence>
<dbReference type="EMBL" id="JAZHBM010000001">
    <property type="protein sequence ID" value="MEF3081571.1"/>
    <property type="molecule type" value="Genomic_DNA"/>
</dbReference>
<accession>A0ABU7WC86</accession>
<comment type="subcellular location">
    <subcellularLocation>
        <location evidence="1 11">Cell outer membrane</location>
        <topology evidence="1 11">Multi-pass membrane protein</topology>
    </subcellularLocation>
</comment>